<accession>A0AAV4TBU9</accession>
<dbReference type="EMBL" id="BPLR01010842">
    <property type="protein sequence ID" value="GIY42377.1"/>
    <property type="molecule type" value="Genomic_DNA"/>
</dbReference>
<comment type="caution">
    <text evidence="1">The sequence shown here is derived from an EMBL/GenBank/DDBJ whole genome shotgun (WGS) entry which is preliminary data.</text>
</comment>
<organism evidence="1 2">
    <name type="scientific">Caerostris extrusa</name>
    <name type="common">Bark spider</name>
    <name type="synonym">Caerostris bankana</name>
    <dbReference type="NCBI Taxonomy" id="172846"/>
    <lineage>
        <taxon>Eukaryota</taxon>
        <taxon>Metazoa</taxon>
        <taxon>Ecdysozoa</taxon>
        <taxon>Arthropoda</taxon>
        <taxon>Chelicerata</taxon>
        <taxon>Arachnida</taxon>
        <taxon>Araneae</taxon>
        <taxon>Araneomorphae</taxon>
        <taxon>Entelegynae</taxon>
        <taxon>Araneoidea</taxon>
        <taxon>Araneidae</taxon>
        <taxon>Caerostris</taxon>
    </lineage>
</organism>
<dbReference type="Proteomes" id="UP001054945">
    <property type="component" value="Unassembled WGS sequence"/>
</dbReference>
<protein>
    <submittedName>
        <fullName evidence="1">Uncharacterized protein</fullName>
    </submittedName>
</protein>
<evidence type="ECO:0000313" key="2">
    <source>
        <dbReference type="Proteomes" id="UP001054945"/>
    </source>
</evidence>
<reference evidence="1 2" key="1">
    <citation type="submission" date="2021-06" db="EMBL/GenBank/DDBJ databases">
        <title>Caerostris extrusa draft genome.</title>
        <authorList>
            <person name="Kono N."/>
            <person name="Arakawa K."/>
        </authorList>
    </citation>
    <scope>NUCLEOTIDE SEQUENCE [LARGE SCALE GENOMIC DNA]</scope>
</reference>
<proteinExistence type="predicted"/>
<keyword evidence="2" id="KW-1185">Reference proteome</keyword>
<gene>
    <name evidence="1" type="ORF">CEXT_689961</name>
</gene>
<sequence>MEMWSKHACLACVLSSSAETILPVNPLRDCKRHLKSQMDGISLRTFAADITPELEVALTLKSESGASMRGSKYVKDSEKWYMVLVPLKCDRLLQKDHARPCITLLRTDVMGYSRDLRPSG</sequence>
<name>A0AAV4TBU9_CAEEX</name>
<evidence type="ECO:0000313" key="1">
    <source>
        <dbReference type="EMBL" id="GIY42377.1"/>
    </source>
</evidence>
<dbReference type="AlphaFoldDB" id="A0AAV4TBU9"/>